<keyword evidence="1" id="KW-0812">Transmembrane</keyword>
<reference evidence="2" key="1">
    <citation type="journal article" date="2015" name="Environ. Microbiol.">
        <title>Plasmids from the gut microbiome of cabbage root fly larvae encode SaxA that catalyses the conversion of the plant toxin 2-phenylethyl isothiocyanate.</title>
        <authorList>
            <person name="Welte C.U."/>
            <person name="de Graaf R.M."/>
            <person name="van den Bosch T.J."/>
            <person name="Op den Camp H.J."/>
            <person name="van Dam N.M."/>
            <person name="Jetten M.S."/>
        </authorList>
    </citation>
    <scope>NUCLEOTIDE SEQUENCE</scope>
    <source>
        <plasmid evidence="2">Drgb1</plasmid>
    </source>
</reference>
<reference evidence="2" key="2">
    <citation type="submission" date="2015-03" db="EMBL/GenBank/DDBJ databases">
        <authorList>
            <person name="Welte C."/>
            <person name="de Graaf R."/>
            <person name="van den Bosch T.J.M."/>
            <person name="Op den Camp H."/>
            <person name="van Dam N."/>
            <person name="Jetten M."/>
        </authorList>
    </citation>
    <scope>NUCLEOTIDE SEQUENCE</scope>
    <source>
        <plasmid evidence="2">Drgb1</plasmid>
    </source>
</reference>
<evidence type="ECO:0000256" key="1">
    <source>
        <dbReference type="SAM" id="Phobius"/>
    </source>
</evidence>
<geneLocation type="plasmid" evidence="2">
    <name>Drgb1</name>
</geneLocation>
<accession>A0A0K0MQ53</accession>
<dbReference type="EMBL" id="KP942676">
    <property type="protein sequence ID" value="AKG47564.1"/>
    <property type="molecule type" value="Genomic_DNA"/>
</dbReference>
<feature type="transmembrane region" description="Helical" evidence="1">
    <location>
        <begin position="6"/>
        <end position="28"/>
    </location>
</feature>
<protein>
    <submittedName>
        <fullName evidence="2">Uncharacterized protein</fullName>
    </submittedName>
</protein>
<keyword evidence="2" id="KW-0614">Plasmid</keyword>
<evidence type="ECO:0000313" key="2">
    <source>
        <dbReference type="EMBL" id="AKG47564.1"/>
    </source>
</evidence>
<keyword evidence="1" id="KW-1133">Transmembrane helix</keyword>
<keyword evidence="1" id="KW-0472">Membrane</keyword>
<sequence length="125" mass="14516">MNLTSILTFALFLTLCLIASRLVAWLIWNVTYKRLYKKVSFKKQKVDENLQSLSRAFEKFKGKRIDSIKVVFEDNSTQTTFFGDACNQVIQAIEVFETLSEDEKQKLSNVAQEIISNRQKERVSL</sequence>
<gene>
    <name evidence="2" type="ORF">pA_00124</name>
</gene>
<dbReference type="AlphaFoldDB" id="A0A0K0MQ53"/>
<organism evidence="2">
    <name type="scientific">Pectobacterium carotovorum</name>
    <name type="common">Erwinia carotovora</name>
    <dbReference type="NCBI Taxonomy" id="554"/>
    <lineage>
        <taxon>Bacteria</taxon>
        <taxon>Pseudomonadati</taxon>
        <taxon>Pseudomonadota</taxon>
        <taxon>Gammaproteobacteria</taxon>
        <taxon>Enterobacterales</taxon>
        <taxon>Pectobacteriaceae</taxon>
        <taxon>Pectobacterium</taxon>
    </lineage>
</organism>
<proteinExistence type="predicted"/>
<name>A0A0K0MQ53_PECCA</name>